<dbReference type="PANTHER" id="PTHR10046">
    <property type="entry name" value="ATP DEPENDENT LON PROTEASE FAMILY MEMBER"/>
    <property type="match status" value="1"/>
</dbReference>
<feature type="active site" evidence="1">
    <location>
        <position position="266"/>
    </location>
</feature>
<dbReference type="Pfam" id="PF05362">
    <property type="entry name" value="Lon_C"/>
    <property type="match status" value="1"/>
</dbReference>
<comment type="similarity">
    <text evidence="1">Belongs to the peptidase S16 family.</text>
</comment>
<gene>
    <name evidence="5" type="ORF">GCM10025865_03110</name>
</gene>
<keyword evidence="3" id="KW-0812">Transmembrane</keyword>
<dbReference type="InterPro" id="IPR027065">
    <property type="entry name" value="Lon_Prtase"/>
</dbReference>
<dbReference type="InterPro" id="IPR036034">
    <property type="entry name" value="PDZ_sf"/>
</dbReference>
<dbReference type="PROSITE" id="PS51786">
    <property type="entry name" value="LON_PROTEOLYTIC"/>
    <property type="match status" value="1"/>
</dbReference>
<keyword evidence="1" id="KW-0645">Protease</keyword>
<organism evidence="5 6">
    <name type="scientific">Paraoerskovia sediminicola</name>
    <dbReference type="NCBI Taxonomy" id="1138587"/>
    <lineage>
        <taxon>Bacteria</taxon>
        <taxon>Bacillati</taxon>
        <taxon>Actinomycetota</taxon>
        <taxon>Actinomycetes</taxon>
        <taxon>Micrococcales</taxon>
        <taxon>Cellulomonadaceae</taxon>
        <taxon>Paraoerskovia</taxon>
    </lineage>
</organism>
<evidence type="ECO:0000259" key="4">
    <source>
        <dbReference type="PROSITE" id="PS51786"/>
    </source>
</evidence>
<protein>
    <recommendedName>
        <fullName evidence="1">endopeptidase La</fullName>
        <ecNumber evidence="1">3.4.21.53</ecNumber>
    </recommendedName>
</protein>
<sequence>MTAEDPGPIASVDDSRQPSRWTVVGPTPRATTLGVSLVATLALLTVLILVPAPYAVRSPGPTEDTLGTQDGTELIEISGAETYPSTGELRLTTVSVSGGPGYPTDALGVIRGWIDPKRSVYPKELIFPPDRTAEEVEAANTADMVSSQESATVAALTQVGYDVPVTLTVAGTVEGGASDGVLEEGDVVRSLDGQEVVTYQDLIDHLAATTPGDEVVVGVERDGEDVDAPVTTGDVDGQAVLGVFLGTDFDMPVDVTIQIGDIGGPSAGTMFALGIVDKLTPEDEADGAVVAGTGTMDVDGTVGPIGGIRQKLYGAQRDGAQWFLAPDDNCDEVVGHVPDGLQVTAVGTLDDAVDAITAIGAGDTDGLPTCEEQQAAG</sequence>
<dbReference type="EC" id="3.4.21.53" evidence="1"/>
<comment type="catalytic activity">
    <reaction evidence="1">
        <text>Hydrolysis of proteins in presence of ATP.</text>
        <dbReference type="EC" id="3.4.21.53"/>
    </reaction>
</comment>
<feature type="region of interest" description="Disordered" evidence="2">
    <location>
        <begin position="1"/>
        <end position="23"/>
    </location>
</feature>
<dbReference type="Pfam" id="PF13180">
    <property type="entry name" value="PDZ_2"/>
    <property type="match status" value="1"/>
</dbReference>
<dbReference type="SUPFAM" id="SSF54211">
    <property type="entry name" value="Ribosomal protein S5 domain 2-like"/>
    <property type="match status" value="1"/>
</dbReference>
<reference evidence="6" key="1">
    <citation type="journal article" date="2019" name="Int. J. Syst. Evol. Microbiol.">
        <title>The Global Catalogue of Microorganisms (GCM) 10K type strain sequencing project: providing services to taxonomists for standard genome sequencing and annotation.</title>
        <authorList>
            <consortium name="The Broad Institute Genomics Platform"/>
            <consortium name="The Broad Institute Genome Sequencing Center for Infectious Disease"/>
            <person name="Wu L."/>
            <person name="Ma J."/>
        </authorList>
    </citation>
    <scope>NUCLEOTIDE SEQUENCE [LARGE SCALE GENOMIC DNA]</scope>
    <source>
        <strain evidence="6">NBRC 108565</strain>
    </source>
</reference>
<dbReference type="Gene3D" id="3.30.230.10">
    <property type="match status" value="1"/>
</dbReference>
<dbReference type="InterPro" id="IPR014721">
    <property type="entry name" value="Ribsml_uS5_D2-typ_fold_subgr"/>
</dbReference>
<evidence type="ECO:0000256" key="1">
    <source>
        <dbReference type="PROSITE-ProRule" id="PRU01122"/>
    </source>
</evidence>
<feature type="transmembrane region" description="Helical" evidence="3">
    <location>
        <begin position="30"/>
        <end position="50"/>
    </location>
</feature>
<feature type="domain" description="Lon proteolytic" evidence="4">
    <location>
        <begin position="261"/>
        <end position="359"/>
    </location>
</feature>
<keyword evidence="6" id="KW-1185">Reference proteome</keyword>
<keyword evidence="1" id="KW-0378">Hydrolase</keyword>
<name>A0ABN6XBH6_9CELL</name>
<keyword evidence="3" id="KW-1133">Transmembrane helix</keyword>
<proteinExistence type="inferred from homology"/>
<keyword evidence="1" id="KW-0720">Serine protease</keyword>
<accession>A0ABN6XBH6</accession>
<dbReference type="InterPro" id="IPR008269">
    <property type="entry name" value="Lon_proteolytic"/>
</dbReference>
<dbReference type="Gene3D" id="2.30.42.10">
    <property type="match status" value="1"/>
</dbReference>
<dbReference type="EMBL" id="AP027729">
    <property type="protein sequence ID" value="BDZ41012.1"/>
    <property type="molecule type" value="Genomic_DNA"/>
</dbReference>
<evidence type="ECO:0000313" key="6">
    <source>
        <dbReference type="Proteomes" id="UP001321475"/>
    </source>
</evidence>
<evidence type="ECO:0000256" key="3">
    <source>
        <dbReference type="SAM" id="Phobius"/>
    </source>
</evidence>
<dbReference type="InterPro" id="IPR020568">
    <property type="entry name" value="Ribosomal_Su5_D2-typ_SF"/>
</dbReference>
<evidence type="ECO:0000313" key="5">
    <source>
        <dbReference type="EMBL" id="BDZ41012.1"/>
    </source>
</evidence>
<evidence type="ECO:0000256" key="2">
    <source>
        <dbReference type="SAM" id="MobiDB-lite"/>
    </source>
</evidence>
<keyword evidence="3" id="KW-0472">Membrane</keyword>
<dbReference type="InterPro" id="IPR001478">
    <property type="entry name" value="PDZ"/>
</dbReference>
<dbReference type="SUPFAM" id="SSF50156">
    <property type="entry name" value="PDZ domain-like"/>
    <property type="match status" value="1"/>
</dbReference>
<dbReference type="RefSeq" id="WP_286218293.1">
    <property type="nucleotide sequence ID" value="NZ_AP027729.1"/>
</dbReference>
<feature type="active site" evidence="1">
    <location>
        <position position="311"/>
    </location>
</feature>
<dbReference type="Proteomes" id="UP001321475">
    <property type="component" value="Chromosome"/>
</dbReference>